<evidence type="ECO:0000256" key="1">
    <source>
        <dbReference type="SAM" id="Phobius"/>
    </source>
</evidence>
<dbReference type="Proteomes" id="UP000011688">
    <property type="component" value="Unassembled WGS sequence"/>
</dbReference>
<gene>
    <name evidence="4" type="ORF">C491_03445</name>
</gene>
<proteinExistence type="predicted"/>
<accession>L9XFB7</accession>
<dbReference type="EMBL" id="AOIB01000013">
    <property type="protein sequence ID" value="ELY60317.1"/>
    <property type="molecule type" value="Genomic_DNA"/>
</dbReference>
<dbReference type="RefSeq" id="WP_005553794.1">
    <property type="nucleotide sequence ID" value="NZ_AOIB01000013.1"/>
</dbReference>
<reference evidence="4 5" key="1">
    <citation type="journal article" date="2014" name="PLoS Genet.">
        <title>Phylogenetically driven sequencing of extremely halophilic archaea reveals strategies for static and dynamic osmo-response.</title>
        <authorList>
            <person name="Becker E.A."/>
            <person name="Seitzer P.M."/>
            <person name="Tritt A."/>
            <person name="Larsen D."/>
            <person name="Krusor M."/>
            <person name="Yao A.I."/>
            <person name="Wu D."/>
            <person name="Madern D."/>
            <person name="Eisen J.A."/>
            <person name="Darling A.E."/>
            <person name="Facciotti M.T."/>
        </authorList>
    </citation>
    <scope>NUCLEOTIDE SEQUENCE [LARGE SCALE GENOMIC DNA]</scope>
    <source>
        <strain evidence="4 5">DSM 10524</strain>
    </source>
</reference>
<sequence>MRSERLQREIDDLVAQGWKIEDEGRDRVVMVDREFGSVASHILVAILTIWWTMGIGNVLWGAYNYISRSRRQVLWEGRERCPDCGADVSEDAAYCPSCGTDVETASVDGSGLACPNCEAVVVEGSRYCRACGTKLADEMGSP</sequence>
<comment type="caution">
    <text evidence="4">The sequence shown here is derived from an EMBL/GenBank/DDBJ whole genome shotgun (WGS) entry which is preliminary data.</text>
</comment>
<dbReference type="InterPro" id="IPR058962">
    <property type="entry name" value="DUF8108_N"/>
</dbReference>
<dbReference type="Pfam" id="PF26438">
    <property type="entry name" value="DUF8108_N"/>
    <property type="match status" value="1"/>
</dbReference>
<evidence type="ECO:0000259" key="3">
    <source>
        <dbReference type="Pfam" id="PF26438"/>
    </source>
</evidence>
<organism evidence="4 5">
    <name type="scientific">Natronococcus amylolyticus DSM 10524</name>
    <dbReference type="NCBI Taxonomy" id="1227497"/>
    <lineage>
        <taxon>Archaea</taxon>
        <taxon>Methanobacteriati</taxon>
        <taxon>Methanobacteriota</taxon>
        <taxon>Stenosarchaea group</taxon>
        <taxon>Halobacteria</taxon>
        <taxon>Halobacteriales</taxon>
        <taxon>Natrialbaceae</taxon>
        <taxon>Natronococcus</taxon>
    </lineage>
</organism>
<evidence type="ECO:0000259" key="2">
    <source>
        <dbReference type="Pfam" id="PF12773"/>
    </source>
</evidence>
<dbReference type="PATRIC" id="fig|1227497.3.peg.711"/>
<dbReference type="STRING" id="1227497.C491_03445"/>
<feature type="domain" description="DUF8108" evidence="3">
    <location>
        <begin position="3"/>
        <end position="74"/>
    </location>
</feature>
<keyword evidence="1" id="KW-1133">Transmembrane helix</keyword>
<evidence type="ECO:0000313" key="4">
    <source>
        <dbReference type="EMBL" id="ELY60317.1"/>
    </source>
</evidence>
<dbReference type="Pfam" id="PF12773">
    <property type="entry name" value="DZR"/>
    <property type="match status" value="1"/>
</dbReference>
<dbReference type="OrthoDB" id="53394at2157"/>
<dbReference type="eggNOG" id="arCOG09569">
    <property type="taxonomic scope" value="Archaea"/>
</dbReference>
<dbReference type="InterPro" id="IPR025874">
    <property type="entry name" value="DZR"/>
</dbReference>
<keyword evidence="1" id="KW-0812">Transmembrane</keyword>
<protein>
    <submittedName>
        <fullName evidence="4">Uncharacterized protein</fullName>
    </submittedName>
</protein>
<feature type="domain" description="DZANK-type" evidence="2">
    <location>
        <begin position="81"/>
        <end position="132"/>
    </location>
</feature>
<name>L9XFB7_9EURY</name>
<evidence type="ECO:0000313" key="5">
    <source>
        <dbReference type="Proteomes" id="UP000011688"/>
    </source>
</evidence>
<feature type="transmembrane region" description="Helical" evidence="1">
    <location>
        <begin position="38"/>
        <end position="63"/>
    </location>
</feature>
<dbReference type="AlphaFoldDB" id="L9XFB7"/>
<dbReference type="eggNOG" id="arCOG01917">
    <property type="taxonomic scope" value="Archaea"/>
</dbReference>
<keyword evidence="5" id="KW-1185">Reference proteome</keyword>
<keyword evidence="1" id="KW-0472">Membrane</keyword>